<evidence type="ECO:0000256" key="4">
    <source>
        <dbReference type="ARBA" id="ARBA00022692"/>
    </source>
</evidence>
<dbReference type="Proteomes" id="UP000649617">
    <property type="component" value="Unassembled WGS sequence"/>
</dbReference>
<evidence type="ECO:0000313" key="9">
    <source>
        <dbReference type="Proteomes" id="UP000649617"/>
    </source>
</evidence>
<evidence type="ECO:0000256" key="5">
    <source>
        <dbReference type="ARBA" id="ARBA00022989"/>
    </source>
</evidence>
<reference evidence="8" key="1">
    <citation type="submission" date="2021-02" db="EMBL/GenBank/DDBJ databases">
        <authorList>
            <person name="Dougan E. K."/>
            <person name="Rhodes N."/>
            <person name="Thang M."/>
            <person name="Chan C."/>
        </authorList>
    </citation>
    <scope>NUCLEOTIDE SEQUENCE</scope>
</reference>
<proteinExistence type="predicted"/>
<evidence type="ECO:0000256" key="1">
    <source>
        <dbReference type="ARBA" id="ARBA00004651"/>
    </source>
</evidence>
<sequence length="853" mass="90892">MICVQGFTNYSSVVLCAFPLCSALGVAHAASVSGLFIGIFMTASAAGTGVAWKILNMYPDLWQNDIKTFFVTGLSCQLFAAAGLARVAWARRNGEVDVTWVSVLMLFRVLQGFGHGLNDQVMKCCIVKLAPVSDRPRHSLNKFVANTVGIGCGPLLVAAACFFFRDHDSNEPTTRAGSQISMLTAQLQFWTTATVLATTVLLYPSMQDVAAEHGKASTPVRGDQAVVLITSIIVDALRAFIVSGVESATCLLLQDRFGWNDGSLAQHPLQILCADSVIFPTTYLAGALNMGILNSNVFPDGSLLDANNVMLINGLVSNGLGRFGGPVFSRSLIADLGQMYYAGCQGLAMASILAGTNLLVWRGIPAADYVPVYGSRHASAIKDVEPAEPSKKECGESWWLLDRPMCGTVLTVAVVLAVLGLVVRLPRWRELMCPADFALYVNLMICVQGFANYSSVVLCAFPLCSALGVAHAASVSGLFIGIFMTASAAGTGVAWKILNMYPDLWQNDIKTFFVTGLSCQLVAAAGLARVAWARRNGEVDVTWVSVLMLFRVLQGFGHGLNDQVMKCCIVKLAPVSDRPRHSLNKFVASTVGIGCGPLLVAAAYFFFEQQDGSESAQGAGSQISMLTAQLQFWTTTSVLATISLLYPSMKDVAVDYGKTSAPAGGHQAVVLITGIIMDALRAFIVSGVESATSLLLQDRFGWNDGSIGFCIGLTFCLTVPAYLLHRQYHGRFQDISLLRVYTIVGMLAAILLGLAQHPLQILCADSVIFPTTYLAGALNMGILNSNVFPDGSLLDANNVMLINGLVSNGLGRFGGPVFSRSLIADLGQMYYAGCQGLAMASILAGTNLLAPPM</sequence>
<feature type="transmembrane region" description="Helical" evidence="7">
    <location>
        <begin position="586"/>
        <end position="607"/>
    </location>
</feature>
<name>A0A812KMN4_SYMPI</name>
<comment type="subcellular location">
    <subcellularLocation>
        <location evidence="1">Cell membrane</location>
        <topology evidence="1">Multi-pass membrane protein</topology>
    </subcellularLocation>
</comment>
<feature type="transmembrane region" description="Helical" evidence="7">
    <location>
        <begin position="627"/>
        <end position="647"/>
    </location>
</feature>
<organism evidence="8 9">
    <name type="scientific">Symbiodinium pilosum</name>
    <name type="common">Dinoflagellate</name>
    <dbReference type="NCBI Taxonomy" id="2952"/>
    <lineage>
        <taxon>Eukaryota</taxon>
        <taxon>Sar</taxon>
        <taxon>Alveolata</taxon>
        <taxon>Dinophyceae</taxon>
        <taxon>Suessiales</taxon>
        <taxon>Symbiodiniaceae</taxon>
        <taxon>Symbiodinium</taxon>
    </lineage>
</organism>
<evidence type="ECO:0000256" key="3">
    <source>
        <dbReference type="ARBA" id="ARBA00022475"/>
    </source>
</evidence>
<feature type="transmembrane region" description="Helical" evidence="7">
    <location>
        <begin position="736"/>
        <end position="755"/>
    </location>
</feature>
<keyword evidence="5 7" id="KW-1133">Transmembrane helix</keyword>
<protein>
    <submittedName>
        <fullName evidence="8">Srpr protein</fullName>
    </submittedName>
</protein>
<feature type="transmembrane region" description="Helical" evidence="7">
    <location>
        <begin position="668"/>
        <end position="686"/>
    </location>
</feature>
<dbReference type="GO" id="GO:0005886">
    <property type="term" value="C:plasma membrane"/>
    <property type="evidence" value="ECO:0007669"/>
    <property type="project" value="UniProtKB-SubCell"/>
</dbReference>
<dbReference type="InterPro" id="IPR050171">
    <property type="entry name" value="MFS_Transporters"/>
</dbReference>
<feature type="transmembrane region" description="Helical" evidence="7">
    <location>
        <begin position="469"/>
        <end position="495"/>
    </location>
</feature>
<dbReference type="Gene3D" id="1.20.1250.20">
    <property type="entry name" value="MFS general substrate transporter like domains"/>
    <property type="match status" value="1"/>
</dbReference>
<feature type="transmembrane region" description="Helical" evidence="7">
    <location>
        <begin position="143"/>
        <end position="164"/>
    </location>
</feature>
<evidence type="ECO:0000256" key="7">
    <source>
        <dbReference type="SAM" id="Phobius"/>
    </source>
</evidence>
<dbReference type="OrthoDB" id="408665at2759"/>
<dbReference type="PANTHER" id="PTHR23517">
    <property type="entry name" value="RESISTANCE PROTEIN MDTM, PUTATIVE-RELATED-RELATED"/>
    <property type="match status" value="1"/>
</dbReference>
<dbReference type="AlphaFoldDB" id="A0A812KMN4"/>
<evidence type="ECO:0000313" key="8">
    <source>
        <dbReference type="EMBL" id="CAE7230377.1"/>
    </source>
</evidence>
<feature type="transmembrane region" description="Helical" evidence="7">
    <location>
        <begin position="437"/>
        <end position="463"/>
    </location>
</feature>
<keyword evidence="4 7" id="KW-0812">Transmembrane</keyword>
<evidence type="ECO:0000256" key="6">
    <source>
        <dbReference type="ARBA" id="ARBA00023136"/>
    </source>
</evidence>
<keyword evidence="6 7" id="KW-0472">Membrane</keyword>
<dbReference type="SUPFAM" id="SSF103473">
    <property type="entry name" value="MFS general substrate transporter"/>
    <property type="match status" value="1"/>
</dbReference>
<feature type="transmembrane region" description="Helical" evidence="7">
    <location>
        <begin position="339"/>
        <end position="361"/>
    </location>
</feature>
<feature type="transmembrane region" description="Helical" evidence="7">
    <location>
        <begin position="407"/>
        <end position="425"/>
    </location>
</feature>
<dbReference type="EMBL" id="CAJNIZ010004225">
    <property type="protein sequence ID" value="CAE7230377.1"/>
    <property type="molecule type" value="Genomic_DNA"/>
</dbReference>
<accession>A0A812KMN4</accession>
<evidence type="ECO:0000256" key="2">
    <source>
        <dbReference type="ARBA" id="ARBA00022448"/>
    </source>
</evidence>
<keyword evidence="9" id="KW-1185">Reference proteome</keyword>
<comment type="caution">
    <text evidence="8">The sequence shown here is derived from an EMBL/GenBank/DDBJ whole genome shotgun (WGS) entry which is preliminary data.</text>
</comment>
<gene>
    <name evidence="8" type="primary">srpr</name>
    <name evidence="8" type="ORF">SPIL2461_LOCUS3470</name>
</gene>
<feature type="transmembrane region" description="Helical" evidence="7">
    <location>
        <begin position="706"/>
        <end position="724"/>
    </location>
</feature>
<feature type="transmembrane region" description="Helical" evidence="7">
    <location>
        <begin position="68"/>
        <end position="89"/>
    </location>
</feature>
<feature type="transmembrane region" description="Helical" evidence="7">
    <location>
        <begin position="39"/>
        <end position="56"/>
    </location>
</feature>
<keyword evidence="3" id="KW-1003">Cell membrane</keyword>
<dbReference type="InterPro" id="IPR036259">
    <property type="entry name" value="MFS_trans_sf"/>
</dbReference>
<dbReference type="PANTHER" id="PTHR23517:SF13">
    <property type="entry name" value="MAJOR FACILITATOR SUPERFAMILY MFS_1"/>
    <property type="match status" value="1"/>
</dbReference>
<keyword evidence="2" id="KW-0813">Transport</keyword>